<dbReference type="AlphaFoldDB" id="A0A4C1WMP5"/>
<protein>
    <submittedName>
        <fullName evidence="2">Uncharacterized protein</fullName>
    </submittedName>
</protein>
<keyword evidence="3" id="KW-1185">Reference proteome</keyword>
<evidence type="ECO:0000256" key="1">
    <source>
        <dbReference type="SAM" id="MobiDB-lite"/>
    </source>
</evidence>
<evidence type="ECO:0000313" key="3">
    <source>
        <dbReference type="Proteomes" id="UP000299102"/>
    </source>
</evidence>
<accession>A0A4C1WMP5</accession>
<sequence>MTPLRLRVSMGGGFVEIYVFEERFQKTKTWTGSTKTEPAGSVKYYTLTKYECEIADSAAAFRPVNENSGGPLSPSRLHQPDPSSIRYPILPRPKTPAIH</sequence>
<dbReference type="Proteomes" id="UP000299102">
    <property type="component" value="Unassembled WGS sequence"/>
</dbReference>
<dbReference type="EMBL" id="BGZK01000580">
    <property type="protein sequence ID" value="GBP51394.1"/>
    <property type="molecule type" value="Genomic_DNA"/>
</dbReference>
<gene>
    <name evidence="2" type="ORF">EVAR_38788_1</name>
</gene>
<evidence type="ECO:0000313" key="2">
    <source>
        <dbReference type="EMBL" id="GBP51394.1"/>
    </source>
</evidence>
<proteinExistence type="predicted"/>
<name>A0A4C1WMP5_EUMVA</name>
<comment type="caution">
    <text evidence="2">The sequence shown here is derived from an EMBL/GenBank/DDBJ whole genome shotgun (WGS) entry which is preliminary data.</text>
</comment>
<feature type="compositionally biased region" description="Pro residues" evidence="1">
    <location>
        <begin position="90"/>
        <end position="99"/>
    </location>
</feature>
<reference evidence="2 3" key="1">
    <citation type="journal article" date="2019" name="Commun. Biol.">
        <title>The bagworm genome reveals a unique fibroin gene that provides high tensile strength.</title>
        <authorList>
            <person name="Kono N."/>
            <person name="Nakamura H."/>
            <person name="Ohtoshi R."/>
            <person name="Tomita M."/>
            <person name="Numata K."/>
            <person name="Arakawa K."/>
        </authorList>
    </citation>
    <scope>NUCLEOTIDE SEQUENCE [LARGE SCALE GENOMIC DNA]</scope>
</reference>
<organism evidence="2 3">
    <name type="scientific">Eumeta variegata</name>
    <name type="common">Bagworm moth</name>
    <name type="synonym">Eumeta japonica</name>
    <dbReference type="NCBI Taxonomy" id="151549"/>
    <lineage>
        <taxon>Eukaryota</taxon>
        <taxon>Metazoa</taxon>
        <taxon>Ecdysozoa</taxon>
        <taxon>Arthropoda</taxon>
        <taxon>Hexapoda</taxon>
        <taxon>Insecta</taxon>
        <taxon>Pterygota</taxon>
        <taxon>Neoptera</taxon>
        <taxon>Endopterygota</taxon>
        <taxon>Lepidoptera</taxon>
        <taxon>Glossata</taxon>
        <taxon>Ditrysia</taxon>
        <taxon>Tineoidea</taxon>
        <taxon>Psychidae</taxon>
        <taxon>Oiketicinae</taxon>
        <taxon>Eumeta</taxon>
    </lineage>
</organism>
<feature type="region of interest" description="Disordered" evidence="1">
    <location>
        <begin position="63"/>
        <end position="99"/>
    </location>
</feature>